<evidence type="ECO:0000256" key="6">
    <source>
        <dbReference type="ARBA" id="ARBA00023242"/>
    </source>
</evidence>
<dbReference type="InterPro" id="IPR007219">
    <property type="entry name" value="XnlR_reg_dom"/>
</dbReference>
<keyword evidence="5" id="KW-0862">Zinc</keyword>
<gene>
    <name evidence="8" type="ORF">AK830_g1596</name>
</gene>
<dbReference type="GO" id="GO:0008270">
    <property type="term" value="F:zinc ion binding"/>
    <property type="evidence" value="ECO:0007669"/>
    <property type="project" value="UniProtKB-KW"/>
</dbReference>
<dbReference type="OrthoDB" id="3945418at2759"/>
<evidence type="ECO:0000256" key="1">
    <source>
        <dbReference type="ARBA" id="ARBA00004123"/>
    </source>
</evidence>
<evidence type="ECO:0000313" key="9">
    <source>
        <dbReference type="Proteomes" id="UP000050424"/>
    </source>
</evidence>
<dbReference type="InterPro" id="IPR051059">
    <property type="entry name" value="VerF-like"/>
</dbReference>
<evidence type="ECO:0000259" key="7">
    <source>
        <dbReference type="Pfam" id="PF04082"/>
    </source>
</evidence>
<evidence type="ECO:0000256" key="5">
    <source>
        <dbReference type="ARBA" id="ARBA00022833"/>
    </source>
</evidence>
<keyword evidence="4" id="KW-0863">Zinc-finger</keyword>
<evidence type="ECO:0000313" key="8">
    <source>
        <dbReference type="EMBL" id="KPM44931.1"/>
    </source>
</evidence>
<dbReference type="AlphaFoldDB" id="A0A0P7BTX4"/>
<keyword evidence="9" id="KW-1185">Reference proteome</keyword>
<keyword evidence="2" id="KW-0479">Metal-binding</keyword>
<dbReference type="GO" id="GO:0000978">
    <property type="term" value="F:RNA polymerase II cis-regulatory region sequence-specific DNA binding"/>
    <property type="evidence" value="ECO:0007669"/>
    <property type="project" value="InterPro"/>
</dbReference>
<comment type="subcellular location">
    <subcellularLocation>
        <location evidence="1">Nucleus</location>
    </subcellularLocation>
</comment>
<dbReference type="GO" id="GO:0005634">
    <property type="term" value="C:nucleus"/>
    <property type="evidence" value="ECO:0007669"/>
    <property type="project" value="UniProtKB-SubCell"/>
</dbReference>
<proteinExistence type="predicted"/>
<evidence type="ECO:0000256" key="2">
    <source>
        <dbReference type="ARBA" id="ARBA00022723"/>
    </source>
</evidence>
<name>A0A0P7BTX4_9HYPO</name>
<dbReference type="STRING" id="78410.A0A0P7BTX4"/>
<comment type="caution">
    <text evidence="8">The sequence shown here is derived from an EMBL/GenBank/DDBJ whole genome shotgun (WGS) entry which is preliminary data.</text>
</comment>
<keyword evidence="6" id="KW-0539">Nucleus</keyword>
<dbReference type="PANTHER" id="PTHR40626">
    <property type="entry name" value="MIP31509P"/>
    <property type="match status" value="1"/>
</dbReference>
<organism evidence="8 9">
    <name type="scientific">Neonectria ditissima</name>
    <dbReference type="NCBI Taxonomy" id="78410"/>
    <lineage>
        <taxon>Eukaryota</taxon>
        <taxon>Fungi</taxon>
        <taxon>Dikarya</taxon>
        <taxon>Ascomycota</taxon>
        <taxon>Pezizomycotina</taxon>
        <taxon>Sordariomycetes</taxon>
        <taxon>Hypocreomycetidae</taxon>
        <taxon>Hypocreales</taxon>
        <taxon>Nectriaceae</taxon>
        <taxon>Neonectria</taxon>
    </lineage>
</organism>
<protein>
    <recommendedName>
        <fullName evidence="7">Xylanolytic transcriptional activator regulatory domain-containing protein</fullName>
    </recommendedName>
</protein>
<dbReference type="GO" id="GO:0006351">
    <property type="term" value="P:DNA-templated transcription"/>
    <property type="evidence" value="ECO:0007669"/>
    <property type="project" value="InterPro"/>
</dbReference>
<dbReference type="GO" id="GO:0000785">
    <property type="term" value="C:chromatin"/>
    <property type="evidence" value="ECO:0007669"/>
    <property type="project" value="TreeGrafter"/>
</dbReference>
<evidence type="ECO:0000256" key="3">
    <source>
        <dbReference type="ARBA" id="ARBA00022737"/>
    </source>
</evidence>
<keyword evidence="3" id="KW-0677">Repeat</keyword>
<dbReference type="CDD" id="cd12148">
    <property type="entry name" value="fungal_TF_MHR"/>
    <property type="match status" value="1"/>
</dbReference>
<reference evidence="8 9" key="1">
    <citation type="submission" date="2015-09" db="EMBL/GenBank/DDBJ databases">
        <title>Draft genome of a European isolate of the apple canker pathogen Neonectria ditissima.</title>
        <authorList>
            <person name="Gomez-Cortecero A."/>
            <person name="Harrison R.J."/>
            <person name="Armitage A.D."/>
        </authorList>
    </citation>
    <scope>NUCLEOTIDE SEQUENCE [LARGE SCALE GENOMIC DNA]</scope>
    <source>
        <strain evidence="8 9">R09/05</strain>
    </source>
</reference>
<dbReference type="EMBL" id="LKCW01000013">
    <property type="protein sequence ID" value="KPM44931.1"/>
    <property type="molecule type" value="Genomic_DNA"/>
</dbReference>
<dbReference type="Proteomes" id="UP000050424">
    <property type="component" value="Unassembled WGS sequence"/>
</dbReference>
<dbReference type="Pfam" id="PF04082">
    <property type="entry name" value="Fungal_trans"/>
    <property type="match status" value="1"/>
</dbReference>
<evidence type="ECO:0000256" key="4">
    <source>
        <dbReference type="ARBA" id="ARBA00022771"/>
    </source>
</evidence>
<accession>A0A0P7BTX4</accession>
<sequence length="505" mass="57983">MQDYFDQCSSVKEDQKEQAGSFQGIDTASISEHYLDLGPDFESYILTIMGGESFLDPFDAFEFPSPSNWDLNFQFENGDGWNFRSNPIQLQARLAEISSELLSSSRNVPLTEKPRSLSDSVHSIFVVDKVPSFIQSYFDNWHRHCPMLHQPLFEPSSTPSPLLSAVILIGAIYLSQESAAAARDCLSTAEDYIFEHEAFQRLVYPQSQQDTVEDIAPLQAAFLMAILQHWDNHEGSRRRIRLQRYSDLVSAARHLGLPSLRHSVDHEIGLPSSEQDWKLFVKTEEGIRLMIWIFLVDSSHAIFHRTPPRLTLTEMTGSLPCEEGLFNLRYRDLECKLKMTQCFSAVPSLAKGMSLLMADEWPDSCCFETEYLSCLDLFVLISGWHFFNPFLPNPVLRVGEADIYKGLHEIIFSTYATCSLSLARDAIFRALERWKALWDLHMERVPRSEMDRLGFFKNAGEYWWLAKLFLEKSMPEIKGQNKEASDRDSMEEVNSFVKFLDLSIQ</sequence>
<feature type="domain" description="Xylanolytic transcriptional activator regulatory" evidence="7">
    <location>
        <begin position="134"/>
        <end position="435"/>
    </location>
</feature>
<dbReference type="PANTHER" id="PTHR40626:SF11">
    <property type="entry name" value="ZINC FINGER PROTEIN YPR022C"/>
    <property type="match status" value="1"/>
</dbReference>
<dbReference type="GO" id="GO:0000981">
    <property type="term" value="F:DNA-binding transcription factor activity, RNA polymerase II-specific"/>
    <property type="evidence" value="ECO:0007669"/>
    <property type="project" value="InterPro"/>
</dbReference>